<sequence length="334" mass="37114">MDFQHRQGSHCESTAAASLLAHHGWPLSEAMCFGLASGLSFSYLPFVKIYGMPLVAYRALPGRIIARLRRRLKLPLRMQQFTDSTAGQVRLDALLAQGQPVGLQACIYWLPYIPENLRFHFNAHNLIIYGQQGDSYAVSDSVLEGTHRIARDDLQRARFVRGKLAPKGRLFYFSQDVAAQDIRGQIGPAIKQVAREMLQPALPWIGVKGIRFLGKQLGQLDAGLPTRETTRLLLHIVRMQEVIGTGGAGFRFLYAAFLQESAQLLQSEPLAHKAIALTEIGDAWRQFAVELARMAKGREPLSPRLLQATAEALAARETEFFRSLSALRTQLPGG</sequence>
<dbReference type="KEGG" id="tsy:THSYN_02895"/>
<dbReference type="Pfam" id="PF14399">
    <property type="entry name" value="BtrH_N"/>
    <property type="match status" value="1"/>
</dbReference>
<evidence type="ECO:0000259" key="1">
    <source>
        <dbReference type="Pfam" id="PF14399"/>
    </source>
</evidence>
<dbReference type="EMBL" id="CP020370">
    <property type="protein sequence ID" value="AUB84620.1"/>
    <property type="molecule type" value="Genomic_DNA"/>
</dbReference>
<organism evidence="3 4">
    <name type="scientific">Candidatus Thiodictyon syntrophicum</name>
    <dbReference type="NCBI Taxonomy" id="1166950"/>
    <lineage>
        <taxon>Bacteria</taxon>
        <taxon>Pseudomonadati</taxon>
        <taxon>Pseudomonadota</taxon>
        <taxon>Gammaproteobacteria</taxon>
        <taxon>Chromatiales</taxon>
        <taxon>Chromatiaceae</taxon>
        <taxon>Thiodictyon</taxon>
    </lineage>
</organism>
<evidence type="ECO:0000259" key="2">
    <source>
        <dbReference type="Pfam" id="PF16169"/>
    </source>
</evidence>
<evidence type="ECO:0000313" key="4">
    <source>
        <dbReference type="Proteomes" id="UP000232638"/>
    </source>
</evidence>
<dbReference type="Proteomes" id="UP000232638">
    <property type="component" value="Chromosome"/>
</dbReference>
<dbReference type="InterPro" id="IPR026935">
    <property type="entry name" value="BtrH_N"/>
</dbReference>
<feature type="domain" description="Butirosin biosynthesis protein H N-terminal" evidence="1">
    <location>
        <begin position="10"/>
        <end position="140"/>
    </location>
</feature>
<dbReference type="AlphaFoldDB" id="A0A2K8UGE7"/>
<evidence type="ECO:0000313" key="3">
    <source>
        <dbReference type="EMBL" id="AUB84620.1"/>
    </source>
</evidence>
<keyword evidence="4" id="KW-1185">Reference proteome</keyword>
<reference evidence="3 4" key="1">
    <citation type="submission" date="2017-03" db="EMBL/GenBank/DDBJ databases">
        <title>Complete genome sequence of Candidatus 'Thiodictyon syntrophicum' sp. nov. strain Cad16T, a photolithoautotroph purple sulfur bacterium isolated from an alpine meromictic lake.</title>
        <authorList>
            <person name="Luedin S.M."/>
            <person name="Pothier J.F."/>
            <person name="Danza F."/>
            <person name="Storelli N."/>
            <person name="Wittwer M."/>
            <person name="Tonolla M."/>
        </authorList>
    </citation>
    <scope>NUCLEOTIDE SEQUENCE [LARGE SCALE GENOMIC DNA]</scope>
    <source>
        <strain evidence="3 4">Cad16T</strain>
    </source>
</reference>
<accession>A0A2K8UGE7</accession>
<evidence type="ECO:0008006" key="5">
    <source>
        <dbReference type="Google" id="ProtNLM"/>
    </source>
</evidence>
<proteinExistence type="predicted"/>
<protein>
    <recommendedName>
        <fullName evidence="5">Peptidase</fullName>
    </recommendedName>
</protein>
<dbReference type="Pfam" id="PF16169">
    <property type="entry name" value="DUF4872"/>
    <property type="match status" value="1"/>
</dbReference>
<gene>
    <name evidence="3" type="ORF">THSYN_02895</name>
</gene>
<feature type="domain" description="DUF4872" evidence="2">
    <location>
        <begin position="152"/>
        <end position="324"/>
    </location>
</feature>
<name>A0A2K8UGE7_9GAMM</name>
<dbReference type="InterPro" id="IPR032369">
    <property type="entry name" value="DUF4872"/>
</dbReference>